<proteinExistence type="predicted"/>
<sequence length="136" mass="15257">MCPVTRTPHSTPLSPSHSHPGPRIHSYPPLNLSPTHPNPLLSHHRSLRFPTRPSQPPPHHGVRNATMTSPGSVENFHQHFRQQQHQHHQQQHQQQHQHQPVRFPSGKCIGSDDVTRPKVHTTTNGQASPPSKGLPT</sequence>
<dbReference type="Proteomes" id="UP001487740">
    <property type="component" value="Unassembled WGS sequence"/>
</dbReference>
<dbReference type="AlphaFoldDB" id="A0AAW0T1X9"/>
<feature type="compositionally biased region" description="Basic residues" evidence="1">
    <location>
        <begin position="78"/>
        <end position="90"/>
    </location>
</feature>
<evidence type="ECO:0000313" key="3">
    <source>
        <dbReference type="Proteomes" id="UP001487740"/>
    </source>
</evidence>
<feature type="compositionally biased region" description="Low complexity" evidence="1">
    <location>
        <begin position="1"/>
        <end position="19"/>
    </location>
</feature>
<name>A0AAW0T1X9_SCYPA</name>
<reference evidence="2 3" key="1">
    <citation type="submission" date="2023-03" db="EMBL/GenBank/DDBJ databases">
        <title>High-quality genome of Scylla paramamosain provides insights in environmental adaptation.</title>
        <authorList>
            <person name="Zhang L."/>
        </authorList>
    </citation>
    <scope>NUCLEOTIDE SEQUENCE [LARGE SCALE GENOMIC DNA]</scope>
    <source>
        <strain evidence="2">LZ_2023a</strain>
        <tissue evidence="2">Muscle</tissue>
    </source>
</reference>
<evidence type="ECO:0000313" key="2">
    <source>
        <dbReference type="EMBL" id="KAK8381491.1"/>
    </source>
</evidence>
<protein>
    <submittedName>
        <fullName evidence="2">Uncharacterized protein</fullName>
    </submittedName>
</protein>
<comment type="caution">
    <text evidence="2">The sequence shown here is derived from an EMBL/GenBank/DDBJ whole genome shotgun (WGS) entry which is preliminary data.</text>
</comment>
<gene>
    <name evidence="2" type="ORF">O3P69_018518</name>
</gene>
<accession>A0AAW0T1X9</accession>
<evidence type="ECO:0000256" key="1">
    <source>
        <dbReference type="SAM" id="MobiDB-lite"/>
    </source>
</evidence>
<keyword evidence="3" id="KW-1185">Reference proteome</keyword>
<dbReference type="EMBL" id="JARAKH010000040">
    <property type="protein sequence ID" value="KAK8381491.1"/>
    <property type="molecule type" value="Genomic_DNA"/>
</dbReference>
<feature type="compositionally biased region" description="Polar residues" evidence="1">
    <location>
        <begin position="120"/>
        <end position="129"/>
    </location>
</feature>
<feature type="region of interest" description="Disordered" evidence="1">
    <location>
        <begin position="1"/>
        <end position="136"/>
    </location>
</feature>
<organism evidence="2 3">
    <name type="scientific">Scylla paramamosain</name>
    <name type="common">Mud crab</name>
    <dbReference type="NCBI Taxonomy" id="85552"/>
    <lineage>
        <taxon>Eukaryota</taxon>
        <taxon>Metazoa</taxon>
        <taxon>Ecdysozoa</taxon>
        <taxon>Arthropoda</taxon>
        <taxon>Crustacea</taxon>
        <taxon>Multicrustacea</taxon>
        <taxon>Malacostraca</taxon>
        <taxon>Eumalacostraca</taxon>
        <taxon>Eucarida</taxon>
        <taxon>Decapoda</taxon>
        <taxon>Pleocyemata</taxon>
        <taxon>Brachyura</taxon>
        <taxon>Eubrachyura</taxon>
        <taxon>Portunoidea</taxon>
        <taxon>Portunidae</taxon>
        <taxon>Portuninae</taxon>
        <taxon>Scylla</taxon>
    </lineage>
</organism>